<dbReference type="InterPro" id="IPR025742">
    <property type="entry name" value="CSTF2_hinge"/>
</dbReference>
<dbReference type="VEuPathDB" id="TriTrypDB:BSAL_44190"/>
<dbReference type="EMBL" id="CYKH01002183">
    <property type="protein sequence ID" value="CUI15474.1"/>
    <property type="molecule type" value="Genomic_DNA"/>
</dbReference>
<dbReference type="Proteomes" id="UP000051952">
    <property type="component" value="Unassembled WGS sequence"/>
</dbReference>
<dbReference type="SUPFAM" id="SSF54928">
    <property type="entry name" value="RNA-binding domain, RBD"/>
    <property type="match status" value="1"/>
</dbReference>
<dbReference type="PROSITE" id="PS50102">
    <property type="entry name" value="RRM"/>
    <property type="match status" value="1"/>
</dbReference>
<evidence type="ECO:0000256" key="1">
    <source>
        <dbReference type="PROSITE-ProRule" id="PRU00176"/>
    </source>
</evidence>
<dbReference type="PANTHER" id="PTHR45735:SF13">
    <property type="entry name" value="PROTEIN, PUTATIVE-RELATED"/>
    <property type="match status" value="1"/>
</dbReference>
<protein>
    <submittedName>
        <fullName evidence="3">RNA-binding protein, putative</fullName>
    </submittedName>
</protein>
<dbReference type="InterPro" id="IPR035979">
    <property type="entry name" value="RBD_domain_sf"/>
</dbReference>
<name>A0A0S4KR70_BODSA</name>
<dbReference type="OMA" id="RETMQFP"/>
<dbReference type="SMART" id="SM00360">
    <property type="entry name" value="RRM"/>
    <property type="match status" value="1"/>
</dbReference>
<dbReference type="OrthoDB" id="272703at2759"/>
<reference evidence="4" key="1">
    <citation type="submission" date="2015-09" db="EMBL/GenBank/DDBJ databases">
        <authorList>
            <consortium name="Pathogen Informatics"/>
        </authorList>
    </citation>
    <scope>NUCLEOTIDE SEQUENCE [LARGE SCALE GENOMIC DNA]</scope>
    <source>
        <strain evidence="4">Lake Konstanz</strain>
    </source>
</reference>
<gene>
    <name evidence="3" type="ORF">BSAL_44190</name>
</gene>
<dbReference type="Gene3D" id="3.30.70.330">
    <property type="match status" value="1"/>
</dbReference>
<dbReference type="CDD" id="cd00590">
    <property type="entry name" value="RRM_SF"/>
    <property type="match status" value="1"/>
</dbReference>
<dbReference type="Pfam" id="PF14327">
    <property type="entry name" value="CSTF2_hinge"/>
    <property type="match status" value="1"/>
</dbReference>
<proteinExistence type="predicted"/>
<dbReference type="Pfam" id="PF00076">
    <property type="entry name" value="RRM_1"/>
    <property type="match status" value="1"/>
</dbReference>
<feature type="domain" description="RRM" evidence="2">
    <location>
        <begin position="6"/>
        <end position="83"/>
    </location>
</feature>
<dbReference type="AlphaFoldDB" id="A0A0S4KR70"/>
<sequence>MSDGLKSVFFSGVPLGVSERDIRKMFSQAGHVVGFRIMPLIPGKEFMSGFVDYVDGRSADEAISQLDGHLFGETKMKVTNAASRKRARQPAGGDASAGPLLEFKKGFQNLFLPGDQRIEGALRQLPISDAYEAVEQLRILVLERPEDARALLEANPQLAVAVVMILQHAGKLPIDHLPEDAVVRAGSVSATASTTAATSASSASGDQPTADVIAQVMAIIEGMDPEDVEQISKMTPEQLAAIPDEAARKQLEFLQRQLKLMDSM</sequence>
<evidence type="ECO:0000259" key="2">
    <source>
        <dbReference type="PROSITE" id="PS50102"/>
    </source>
</evidence>
<dbReference type="InterPro" id="IPR012677">
    <property type="entry name" value="Nucleotide-bd_a/b_plait_sf"/>
</dbReference>
<evidence type="ECO:0000313" key="3">
    <source>
        <dbReference type="EMBL" id="CUI15474.1"/>
    </source>
</evidence>
<keyword evidence="1" id="KW-0694">RNA-binding</keyword>
<organism evidence="3 4">
    <name type="scientific">Bodo saltans</name>
    <name type="common">Flagellated protozoan</name>
    <dbReference type="NCBI Taxonomy" id="75058"/>
    <lineage>
        <taxon>Eukaryota</taxon>
        <taxon>Discoba</taxon>
        <taxon>Euglenozoa</taxon>
        <taxon>Kinetoplastea</taxon>
        <taxon>Metakinetoplastina</taxon>
        <taxon>Eubodonida</taxon>
        <taxon>Bodonidae</taxon>
        <taxon>Bodo</taxon>
    </lineage>
</organism>
<dbReference type="GO" id="GO:0003729">
    <property type="term" value="F:mRNA binding"/>
    <property type="evidence" value="ECO:0007669"/>
    <property type="project" value="TreeGrafter"/>
</dbReference>
<dbReference type="InterPro" id="IPR000504">
    <property type="entry name" value="RRM_dom"/>
</dbReference>
<dbReference type="GO" id="GO:0005847">
    <property type="term" value="C:mRNA cleavage and polyadenylation specificity factor complex"/>
    <property type="evidence" value="ECO:0007669"/>
    <property type="project" value="TreeGrafter"/>
</dbReference>
<keyword evidence="4" id="KW-1185">Reference proteome</keyword>
<evidence type="ECO:0000313" key="4">
    <source>
        <dbReference type="Proteomes" id="UP000051952"/>
    </source>
</evidence>
<accession>A0A0S4KR70</accession>
<dbReference type="PANTHER" id="PTHR45735">
    <property type="entry name" value="CLEAVAGE STIMULATION FACTOR SUBUNIT 2"/>
    <property type="match status" value="1"/>
</dbReference>